<evidence type="ECO:0000313" key="3">
    <source>
        <dbReference type="EMBL" id="KAF2267826.1"/>
    </source>
</evidence>
<name>A0A9P4KFP6_9PLEO</name>
<protein>
    <recommendedName>
        <fullName evidence="2">DUF7730 domain-containing protein</fullName>
    </recommendedName>
</protein>
<dbReference type="Pfam" id="PF24864">
    <property type="entry name" value="DUF7730"/>
    <property type="match status" value="2"/>
</dbReference>
<dbReference type="EMBL" id="ML986589">
    <property type="protein sequence ID" value="KAF2267826.1"/>
    <property type="molecule type" value="Genomic_DNA"/>
</dbReference>
<feature type="region of interest" description="Disordered" evidence="1">
    <location>
        <begin position="1"/>
        <end position="30"/>
    </location>
</feature>
<feature type="compositionally biased region" description="Basic and acidic residues" evidence="1">
    <location>
        <begin position="10"/>
        <end position="19"/>
    </location>
</feature>
<dbReference type="InterPro" id="IPR056632">
    <property type="entry name" value="DUF7730"/>
</dbReference>
<organism evidence="3 4">
    <name type="scientific">Lojkania enalia</name>
    <dbReference type="NCBI Taxonomy" id="147567"/>
    <lineage>
        <taxon>Eukaryota</taxon>
        <taxon>Fungi</taxon>
        <taxon>Dikarya</taxon>
        <taxon>Ascomycota</taxon>
        <taxon>Pezizomycotina</taxon>
        <taxon>Dothideomycetes</taxon>
        <taxon>Pleosporomycetidae</taxon>
        <taxon>Pleosporales</taxon>
        <taxon>Pleosporales incertae sedis</taxon>
        <taxon>Lojkania</taxon>
    </lineage>
</organism>
<evidence type="ECO:0000313" key="4">
    <source>
        <dbReference type="Proteomes" id="UP000800093"/>
    </source>
</evidence>
<keyword evidence="4" id="KW-1185">Reference proteome</keyword>
<dbReference type="Proteomes" id="UP000800093">
    <property type="component" value="Unassembled WGS sequence"/>
</dbReference>
<dbReference type="PANTHER" id="PTHR38790:SF4">
    <property type="entry name" value="2EXR DOMAIN-CONTAINING PROTEIN"/>
    <property type="match status" value="1"/>
</dbReference>
<evidence type="ECO:0000259" key="2">
    <source>
        <dbReference type="Pfam" id="PF24864"/>
    </source>
</evidence>
<gene>
    <name evidence="3" type="ORF">CC78DRAFT_576839</name>
</gene>
<accession>A0A9P4KFP6</accession>
<sequence length="343" mass="40317">MTMEEYTFSRQDRDFRDARPSPLSETRPRRLTPSLEASNSLRLQSQSRLLTQLPSEIRLTIWGYTIGYQKIHIISKFRRLGHAICDAQYWRENRSEQPGLRASSYMFTYGSLPTTKQLADWSICNLLRTCRQMYLLISSLDRLQHTDWHHVSYVEATPILYQTNTFVFWDLRVVQIFKDSILPSRWQRMRSMEIYAFFYRNEDIQGACEARSQLQLTAWPIACSALETLSSLRRLRIFIGNPFYLDSKYLIGGRTGLYRAVLKFLKECRSVRKNCALEIFLPLKRRGVDREASHWSHYAMKDRYLAALEAELRDTGLDCGVFVGDNLCSEEEIGMRMKFQGYK</sequence>
<dbReference type="AlphaFoldDB" id="A0A9P4KFP6"/>
<feature type="domain" description="DUF7730" evidence="2">
    <location>
        <begin position="153"/>
        <end position="293"/>
    </location>
</feature>
<proteinExistence type="predicted"/>
<dbReference type="OrthoDB" id="4757095at2759"/>
<evidence type="ECO:0000256" key="1">
    <source>
        <dbReference type="SAM" id="MobiDB-lite"/>
    </source>
</evidence>
<dbReference type="PANTHER" id="PTHR38790">
    <property type="entry name" value="2EXR DOMAIN-CONTAINING PROTEIN-RELATED"/>
    <property type="match status" value="1"/>
</dbReference>
<feature type="domain" description="DUF7730" evidence="2">
    <location>
        <begin position="44"/>
        <end position="135"/>
    </location>
</feature>
<reference evidence="4" key="1">
    <citation type="journal article" date="2020" name="Stud. Mycol.">
        <title>101 Dothideomycetes genomes: A test case for predicting lifestyles and emergence of pathogens.</title>
        <authorList>
            <person name="Haridas S."/>
            <person name="Albert R."/>
            <person name="Binder M."/>
            <person name="Bloem J."/>
            <person name="LaButti K."/>
            <person name="Salamov A."/>
            <person name="Andreopoulos B."/>
            <person name="Baker S."/>
            <person name="Barry K."/>
            <person name="Bills G."/>
            <person name="Bluhm B."/>
            <person name="Cannon C."/>
            <person name="Castanera R."/>
            <person name="Culley D."/>
            <person name="Daum C."/>
            <person name="Ezra D."/>
            <person name="Gonzalez J."/>
            <person name="Henrissat B."/>
            <person name="Kuo A."/>
            <person name="Liang C."/>
            <person name="Lipzen A."/>
            <person name="Lutzoni F."/>
            <person name="Magnuson J."/>
            <person name="Mondo S."/>
            <person name="Nolan M."/>
            <person name="Ohm R."/>
            <person name="Pangilinan J."/>
            <person name="Park H.-J."/>
            <person name="Ramirez L."/>
            <person name="Alfaro M."/>
            <person name="Sun H."/>
            <person name="Tritt A."/>
            <person name="Yoshinaga Y."/>
            <person name="Zwiers L.-H."/>
            <person name="Turgeon B."/>
            <person name="Goodwin S."/>
            <person name="Spatafora J."/>
            <person name="Crous P."/>
            <person name="Grigoriev I."/>
        </authorList>
    </citation>
    <scope>NUCLEOTIDE SEQUENCE [LARGE SCALE GENOMIC DNA]</scope>
    <source>
        <strain evidence="4">CBS 304.66</strain>
    </source>
</reference>
<comment type="caution">
    <text evidence="3">The sequence shown here is derived from an EMBL/GenBank/DDBJ whole genome shotgun (WGS) entry which is preliminary data.</text>
</comment>